<dbReference type="PANTHER" id="PTHR39206:SF1">
    <property type="entry name" value="SLL8004 PROTEIN"/>
    <property type="match status" value="1"/>
</dbReference>
<dbReference type="OrthoDB" id="9791543at2"/>
<dbReference type="AlphaFoldDB" id="A0A110B0U9"/>
<protein>
    <submittedName>
        <fullName evidence="1">Uncharacterized protein</fullName>
    </submittedName>
</protein>
<dbReference type="RefSeq" id="WP_157750413.1">
    <property type="nucleotide sequence ID" value="NZ_AP017313.1"/>
</dbReference>
<gene>
    <name evidence="1" type="ORF">MgSA37_00782</name>
</gene>
<dbReference type="EMBL" id="AP017313">
    <property type="protein sequence ID" value="BAU52620.1"/>
    <property type="molecule type" value="Genomic_DNA"/>
</dbReference>
<proteinExistence type="predicted"/>
<dbReference type="PANTHER" id="PTHR39206">
    <property type="entry name" value="SLL8004 PROTEIN"/>
    <property type="match status" value="1"/>
</dbReference>
<evidence type="ECO:0000313" key="1">
    <source>
        <dbReference type="EMBL" id="BAU52620.1"/>
    </source>
</evidence>
<dbReference type="InterPro" id="IPR027417">
    <property type="entry name" value="P-loop_NTPase"/>
</dbReference>
<keyword evidence="2" id="KW-1185">Reference proteome</keyword>
<accession>A0A110B0U9</accession>
<dbReference type="Gene3D" id="3.40.50.300">
    <property type="entry name" value="P-loop containing nucleotide triphosphate hydrolases"/>
    <property type="match status" value="1"/>
</dbReference>
<dbReference type="KEGG" id="mgot:MgSA37_00782"/>
<name>A0A110B0U9_9SPHI</name>
<reference evidence="1 2" key="1">
    <citation type="submission" date="2015-12" db="EMBL/GenBank/DDBJ databases">
        <title>Genome sequence of Mucilaginibacter gotjawali.</title>
        <authorList>
            <person name="Lee J.S."/>
            <person name="Lee K.C."/>
            <person name="Kim K.K."/>
            <person name="Lee B.W."/>
        </authorList>
    </citation>
    <scope>NUCLEOTIDE SEQUENCE [LARGE SCALE GENOMIC DNA]</scope>
    <source>
        <strain evidence="1 2">SA3-7</strain>
    </source>
</reference>
<sequence length="195" mass="22243">MLPPEFNTLDIFDGDIFFTQQRTAFYKINRSSKESRKLADDALEQEFLRLVDLSISQKNNFAYEGHFTGIGAWAIPERFKKEGFEIHLIFCGLNTPVKSIQRVDMRVKKGGFHVTPLAIENNYFGNMEMLDKNYSMFDSVDLIDTSNLVIPIARLESGEPVSAVPSNQIPEWLRKGMPAIYKAIEGFNCNSHNLI</sequence>
<evidence type="ECO:0000313" key="2">
    <source>
        <dbReference type="Proteomes" id="UP000218263"/>
    </source>
</evidence>
<organism evidence="1 2">
    <name type="scientific">Mucilaginibacter gotjawali</name>
    <dbReference type="NCBI Taxonomy" id="1550579"/>
    <lineage>
        <taxon>Bacteria</taxon>
        <taxon>Pseudomonadati</taxon>
        <taxon>Bacteroidota</taxon>
        <taxon>Sphingobacteriia</taxon>
        <taxon>Sphingobacteriales</taxon>
        <taxon>Sphingobacteriaceae</taxon>
        <taxon>Mucilaginibacter</taxon>
    </lineage>
</organism>
<dbReference type="Proteomes" id="UP000218263">
    <property type="component" value="Chromosome"/>
</dbReference>